<reference evidence="1 2" key="1">
    <citation type="submission" date="2019-06" db="EMBL/GenBank/DDBJ databases">
        <title>Whole genome shotgun sequence of Microbacterium liquefaciens NBRC 15037.</title>
        <authorList>
            <person name="Hosoyama A."/>
            <person name="Uohara A."/>
            <person name="Ohji S."/>
            <person name="Ichikawa N."/>
        </authorList>
    </citation>
    <scope>NUCLEOTIDE SEQUENCE [LARGE SCALE GENOMIC DNA]</scope>
    <source>
        <strain evidence="1 2">NBRC 15037</strain>
    </source>
</reference>
<dbReference type="AlphaFoldDB" id="A0A4Y4BAN5"/>
<evidence type="ECO:0000313" key="1">
    <source>
        <dbReference type="EMBL" id="GEC76114.1"/>
    </source>
</evidence>
<dbReference type="InterPro" id="IPR013320">
    <property type="entry name" value="ConA-like_dom_sf"/>
</dbReference>
<evidence type="ECO:0008006" key="3">
    <source>
        <dbReference type="Google" id="ProtNLM"/>
    </source>
</evidence>
<dbReference type="Proteomes" id="UP000317410">
    <property type="component" value="Unassembled WGS sequence"/>
</dbReference>
<dbReference type="EMBL" id="BJNQ01000014">
    <property type="protein sequence ID" value="GEC76114.1"/>
    <property type="molecule type" value="Genomic_DNA"/>
</dbReference>
<gene>
    <name evidence="1" type="ORF">MLI01_22590</name>
</gene>
<accession>A0A4Y4BAN5</accession>
<protein>
    <recommendedName>
        <fullName evidence="3">LamG-like jellyroll fold domain-containing protein</fullName>
    </recommendedName>
</protein>
<proteinExistence type="predicted"/>
<dbReference type="SUPFAM" id="SSF49899">
    <property type="entry name" value="Concanavalin A-like lectins/glucanases"/>
    <property type="match status" value="1"/>
</dbReference>
<comment type="caution">
    <text evidence="1">The sequence shown here is derived from an EMBL/GenBank/DDBJ whole genome shotgun (WGS) entry which is preliminary data.</text>
</comment>
<organism evidence="1 2">
    <name type="scientific">Microbacterium maritypicum</name>
    <name type="common">Microbacterium liquefaciens</name>
    <dbReference type="NCBI Taxonomy" id="33918"/>
    <lineage>
        <taxon>Bacteria</taxon>
        <taxon>Bacillati</taxon>
        <taxon>Actinomycetota</taxon>
        <taxon>Actinomycetes</taxon>
        <taxon>Micrococcales</taxon>
        <taxon>Microbacteriaceae</taxon>
        <taxon>Microbacterium</taxon>
    </lineage>
</organism>
<evidence type="ECO:0000313" key="2">
    <source>
        <dbReference type="Proteomes" id="UP000317410"/>
    </source>
</evidence>
<dbReference type="Gene3D" id="2.60.120.200">
    <property type="match status" value="1"/>
</dbReference>
<name>A0A4Y4BAN5_MICMQ</name>
<sequence>MSVNLLSSGSRGRARTALGSVCVLAIVLGGGALSASASPAGSGQGSGRAIPAQSFRDIQQMAVSSAVAAAQDTGEPVPVKGMITPTEQTLAMPDGTMQYEASSLPVRVEQDGDWVPVDTTLAPVGEWLEPVASVAPVRFSSGGSDQLAQVQTETGEWVSERWPYGTLPVPTVDGDTATYTEVLPGVDLKMIATVTGQMAVYVVKNEKAARSSRLDDLHVVIEGADLTKGANGSVEAEVADGSQLVAGQPLWWDSSNGGTYRVPGGDEPALPVTQEVDAERVSLDVGASVDTQEKRSGDEITYPIYVDPDWSSWQSASWYTDAEFPAQGYLNANLLRVGVSAPFASDMFFQFPIWQLAGKKVMNAVLSTTMTKVLWCAPDPIGIHAYGLSPSPGFSRNQQLAAGTSWGGLIQSQNPGNCGSPTTAVGWNVTGAIANGVNANESETRLGITAAGARSRRWFSPAALLTVSYNSPPNVPTSPVFTSPNRQCGTAAAPAMIGQSDVTVQVNQTDPDPGNVDTNFHLMRASDLNTRIQDRASGLGAQGLKSVTFPGLTNGETYAWRAWGSDHLHNGVGPSEWCYFTVDTTKPAVPAVTAPTGASYVVGTGIPLSATGDSDVAGYVYWVTPTQLVAPAPPVPADGTVAVGAALPDCATTVTNSVRWACKTGAGSTTLTVAPTDSLSTVWVSAFDKAGNQSAATGHPLYPGGNTGTPAAPANLDAGHAWQLTAMSSPLPEAIPDANPWIGSAALDLMIPATASTTSTDLPDFPFTSPVLSTNVATAGYEITSLGAPVDASQSFTFSLWVKPAHIASTSQVVAIQSGQGVGTMQLQITSTGKYAFCLGDRYVNMSNTARDNNCVAGGTVTPGSWQMVTGIWDGTNHQLRLHIGNSTTPVAVNGHVNGSGDRTANGGLMFAPGPDSLRFIGLITNPVVVPGVINHAQLERLTAFELPFTD</sequence>
<dbReference type="Pfam" id="PF13385">
    <property type="entry name" value="Laminin_G_3"/>
    <property type="match status" value="1"/>
</dbReference>